<comment type="similarity">
    <text evidence="3">Belongs to the CoaE family.</text>
</comment>
<dbReference type="PROSITE" id="PS51219">
    <property type="entry name" value="DPCK"/>
    <property type="match status" value="1"/>
</dbReference>
<dbReference type="HAMAP" id="MF_00376">
    <property type="entry name" value="Dephospho_CoA_kinase"/>
    <property type="match status" value="1"/>
</dbReference>
<dbReference type="NCBIfam" id="TIGR00152">
    <property type="entry name" value="dephospho-CoA kinase"/>
    <property type="match status" value="1"/>
</dbReference>
<feature type="binding site" evidence="3">
    <location>
        <begin position="9"/>
        <end position="14"/>
    </location>
    <ligand>
        <name>ATP</name>
        <dbReference type="ChEBI" id="CHEBI:30616"/>
    </ligand>
</feature>
<dbReference type="EC" id="2.7.1.24" evidence="3 4"/>
<dbReference type="Pfam" id="PF01121">
    <property type="entry name" value="CoaE"/>
    <property type="match status" value="1"/>
</dbReference>
<dbReference type="GO" id="GO:0005524">
    <property type="term" value="F:ATP binding"/>
    <property type="evidence" value="ECO:0007669"/>
    <property type="project" value="UniProtKB-UniRule"/>
</dbReference>
<organism evidence="5 6">
    <name type="scientific">Lawsonella clevelandensis</name>
    <dbReference type="NCBI Taxonomy" id="1528099"/>
    <lineage>
        <taxon>Bacteria</taxon>
        <taxon>Bacillati</taxon>
        <taxon>Actinomycetota</taxon>
        <taxon>Actinomycetes</taxon>
        <taxon>Mycobacteriales</taxon>
        <taxon>Lawsonellaceae</taxon>
        <taxon>Lawsonella</taxon>
    </lineage>
</organism>
<dbReference type="CDD" id="cd02022">
    <property type="entry name" value="DPCK"/>
    <property type="match status" value="1"/>
</dbReference>
<name>A0A2W5IBY7_9ACTN</name>
<sequence length="197" mass="21530">MIGLSGGIGSGKSTVAAVWRELGATVVDADQVARDVMQLGSPALPALSAAFGEDILYNDGSLNRSLLAERAFVDAEHTEQLNDIVQPIIAARAQELLAAAPSPQRAVYDVPLLIEHHLESQFDHIVMVLAPIEQRLERLTQQRHLSEDDARARMAQQATDDQRRTIADIVIDNNGTLAELRKRASDVWHYLESCSSA</sequence>
<dbReference type="RefSeq" id="WP_290599046.1">
    <property type="nucleotide sequence ID" value="NZ_CAKZIO010000002.1"/>
</dbReference>
<dbReference type="PANTHER" id="PTHR10695:SF46">
    <property type="entry name" value="BIFUNCTIONAL COENZYME A SYNTHASE-RELATED"/>
    <property type="match status" value="1"/>
</dbReference>
<keyword evidence="3" id="KW-0808">Transferase</keyword>
<keyword evidence="1 3" id="KW-0547">Nucleotide-binding</keyword>
<dbReference type="GO" id="GO:0004140">
    <property type="term" value="F:dephospho-CoA kinase activity"/>
    <property type="evidence" value="ECO:0007669"/>
    <property type="project" value="UniProtKB-UniRule"/>
</dbReference>
<evidence type="ECO:0000256" key="4">
    <source>
        <dbReference type="NCBIfam" id="TIGR00152"/>
    </source>
</evidence>
<accession>A0A2W5IBY7</accession>
<evidence type="ECO:0000256" key="1">
    <source>
        <dbReference type="ARBA" id="ARBA00022741"/>
    </source>
</evidence>
<keyword evidence="3 5" id="KW-0418">Kinase</keyword>
<proteinExistence type="inferred from homology"/>
<dbReference type="SUPFAM" id="SSF52540">
    <property type="entry name" value="P-loop containing nucleoside triphosphate hydrolases"/>
    <property type="match status" value="1"/>
</dbReference>
<evidence type="ECO:0000313" key="5">
    <source>
        <dbReference type="EMBL" id="PZP88848.1"/>
    </source>
</evidence>
<dbReference type="UniPathway" id="UPA00241">
    <property type="reaction ID" value="UER00356"/>
</dbReference>
<evidence type="ECO:0000256" key="2">
    <source>
        <dbReference type="ARBA" id="ARBA00022840"/>
    </source>
</evidence>
<comment type="pathway">
    <text evidence="3">Cofactor biosynthesis; coenzyme A biosynthesis; CoA from (R)-pantothenate: step 5/5.</text>
</comment>
<dbReference type="InterPro" id="IPR027417">
    <property type="entry name" value="P-loop_NTPase"/>
</dbReference>
<comment type="catalytic activity">
    <reaction evidence="3">
        <text>3'-dephospho-CoA + ATP = ADP + CoA + H(+)</text>
        <dbReference type="Rhea" id="RHEA:18245"/>
        <dbReference type="ChEBI" id="CHEBI:15378"/>
        <dbReference type="ChEBI" id="CHEBI:30616"/>
        <dbReference type="ChEBI" id="CHEBI:57287"/>
        <dbReference type="ChEBI" id="CHEBI:57328"/>
        <dbReference type="ChEBI" id="CHEBI:456216"/>
        <dbReference type="EC" id="2.7.1.24"/>
    </reaction>
</comment>
<evidence type="ECO:0000256" key="3">
    <source>
        <dbReference type="HAMAP-Rule" id="MF_00376"/>
    </source>
</evidence>
<comment type="caution">
    <text evidence="5">The sequence shown here is derived from an EMBL/GenBank/DDBJ whole genome shotgun (WGS) entry which is preliminary data.</text>
</comment>
<gene>
    <name evidence="3" type="primary">coaE</name>
    <name evidence="5" type="ORF">DI579_05070</name>
</gene>
<evidence type="ECO:0000313" key="6">
    <source>
        <dbReference type="Proteomes" id="UP000248606"/>
    </source>
</evidence>
<dbReference type="Proteomes" id="UP000248606">
    <property type="component" value="Unassembled WGS sequence"/>
</dbReference>
<dbReference type="Gene3D" id="3.40.50.300">
    <property type="entry name" value="P-loop containing nucleotide triphosphate hydrolases"/>
    <property type="match status" value="1"/>
</dbReference>
<dbReference type="NCBIfam" id="NF002879">
    <property type="entry name" value="PRK03333.1"/>
    <property type="match status" value="1"/>
</dbReference>
<comment type="subcellular location">
    <subcellularLocation>
        <location evidence="3">Cytoplasm</location>
    </subcellularLocation>
</comment>
<dbReference type="GO" id="GO:0015937">
    <property type="term" value="P:coenzyme A biosynthetic process"/>
    <property type="evidence" value="ECO:0007669"/>
    <property type="project" value="UniProtKB-UniRule"/>
</dbReference>
<dbReference type="EMBL" id="QFOZ01000006">
    <property type="protein sequence ID" value="PZP88848.1"/>
    <property type="molecule type" value="Genomic_DNA"/>
</dbReference>
<dbReference type="InterPro" id="IPR001977">
    <property type="entry name" value="Depp_CoAkinase"/>
</dbReference>
<keyword evidence="3" id="KW-0963">Cytoplasm</keyword>
<reference evidence="5 6" key="1">
    <citation type="submission" date="2017-08" db="EMBL/GenBank/DDBJ databases">
        <title>Infants hospitalized years apart are colonized by the same room-sourced microbial strains.</title>
        <authorList>
            <person name="Brooks B."/>
            <person name="Olm M.R."/>
            <person name="Firek B.A."/>
            <person name="Baker R."/>
            <person name="Thomas B.C."/>
            <person name="Morowitz M.J."/>
            <person name="Banfield J.F."/>
        </authorList>
    </citation>
    <scope>NUCLEOTIDE SEQUENCE [LARGE SCALE GENOMIC DNA]</scope>
    <source>
        <strain evidence="5">S2_006_000_R1_57</strain>
    </source>
</reference>
<protein>
    <recommendedName>
        <fullName evidence="3 4">Dephospho-CoA kinase</fullName>
        <ecNumber evidence="3 4">2.7.1.24</ecNumber>
    </recommendedName>
    <alternativeName>
        <fullName evidence="3">Dephosphocoenzyme A kinase</fullName>
    </alternativeName>
</protein>
<dbReference type="GO" id="GO:0005737">
    <property type="term" value="C:cytoplasm"/>
    <property type="evidence" value="ECO:0007669"/>
    <property type="project" value="UniProtKB-SubCell"/>
</dbReference>
<dbReference type="AlphaFoldDB" id="A0A2W5IBY7"/>
<keyword evidence="2 3" id="KW-0067">ATP-binding</keyword>
<keyword evidence="3" id="KW-0173">Coenzyme A biosynthesis</keyword>
<comment type="function">
    <text evidence="3">Catalyzes the phosphorylation of the 3'-hydroxyl group of dephosphocoenzyme A to form coenzyme A.</text>
</comment>
<dbReference type="PANTHER" id="PTHR10695">
    <property type="entry name" value="DEPHOSPHO-COA KINASE-RELATED"/>
    <property type="match status" value="1"/>
</dbReference>